<dbReference type="Pfam" id="PF06428">
    <property type="entry name" value="Sec2p"/>
    <property type="match status" value="1"/>
</dbReference>
<dbReference type="GO" id="GO:0006887">
    <property type="term" value="P:exocytosis"/>
    <property type="evidence" value="ECO:0007669"/>
    <property type="project" value="TreeGrafter"/>
</dbReference>
<dbReference type="VEuPathDB" id="FungiDB:YALI1_F34749g"/>
<dbReference type="KEGG" id="yli:2907884"/>
<dbReference type="GO" id="GO:0070319">
    <property type="term" value="C:Golgi to plasma membrane transport vesicle"/>
    <property type="evidence" value="ECO:0007669"/>
    <property type="project" value="TreeGrafter"/>
</dbReference>
<evidence type="ECO:0000313" key="5">
    <source>
        <dbReference type="Proteomes" id="UP000182444"/>
    </source>
</evidence>
<dbReference type="InterPro" id="IPR040351">
    <property type="entry name" value="RAB3IL/RAB3IP/Sec2"/>
</dbReference>
<dbReference type="PANTHER" id="PTHR14430:SF0">
    <property type="entry name" value="SEC2P DOMAIN-CONTAINING PROTEIN"/>
    <property type="match status" value="1"/>
</dbReference>
<dbReference type="eggNOG" id="KOG4324">
    <property type="taxonomic scope" value="Eukaryota"/>
</dbReference>
<feature type="compositionally biased region" description="Basic and acidic residues" evidence="2">
    <location>
        <begin position="486"/>
        <end position="496"/>
    </location>
</feature>
<dbReference type="GO" id="GO:0051286">
    <property type="term" value="C:cell tip"/>
    <property type="evidence" value="ECO:0007669"/>
    <property type="project" value="TreeGrafter"/>
</dbReference>
<feature type="compositionally biased region" description="Polar residues" evidence="2">
    <location>
        <begin position="295"/>
        <end position="305"/>
    </location>
</feature>
<dbReference type="VEuPathDB" id="FungiDB:YALI0_F27379g"/>
<dbReference type="Gene3D" id="6.10.140.910">
    <property type="match status" value="1"/>
</dbReference>
<feature type="region of interest" description="Disordered" evidence="2">
    <location>
        <begin position="333"/>
        <end position="405"/>
    </location>
</feature>
<evidence type="ECO:0000313" key="4">
    <source>
        <dbReference type="EMBL" id="AOW07780.1"/>
    </source>
</evidence>
<feature type="compositionally biased region" description="Acidic residues" evidence="2">
    <location>
        <begin position="238"/>
        <end position="250"/>
    </location>
</feature>
<reference evidence="4 5" key="1">
    <citation type="journal article" date="2016" name="PLoS ONE">
        <title>Sequence Assembly of Yarrowia lipolytica Strain W29/CLIB89 Shows Transposable Element Diversity.</title>
        <authorList>
            <person name="Magnan C."/>
            <person name="Yu J."/>
            <person name="Chang I."/>
            <person name="Jahn E."/>
            <person name="Kanomata Y."/>
            <person name="Wu J."/>
            <person name="Zeller M."/>
            <person name="Oakes M."/>
            <person name="Baldi P."/>
            <person name="Sandmeyer S."/>
        </authorList>
    </citation>
    <scope>NUCLEOTIDE SEQUENCE [LARGE SCALE GENOMIC DNA]</scope>
    <source>
        <strain evidence="5">CLIB89(W29)</strain>
    </source>
</reference>
<gene>
    <name evidence="4" type="ORF">YALI1_F34749g</name>
</gene>
<sequence>MCSQPYPSVPRSSKSIFCSLSEPNTVDSGYLISPIGPLIMAQKSNKTEDAPMSVETQTQTQQHAHVGPAQMASASAASSVHIKELTQEVSSLSTRLLQAMETQSELEEELGREKRDKDRANVENKELKTEVQNLREEMQELSAELFDEANNMVSDARRDAAKEVAETKKRNDQLKVQLEERDNLLESLQAQLSALKQAMQERDEEEDRLQNLGEESDEEEQEDRVTQRDSIHGTTNDGSDDGFESAAEGDSDNKQHSSLPGSANASSTNVSGPPPVATRPRLSRAPSSRKRMTAAPTTAELNSPSRPHLRQDLASFRDFIALVRQAAKQREASLESATNSASTHAAGPTSSSTSSTDVAATSSNDDVPHTPPTHQGPFKHDDQSPLTSIYSSYMSPQSHKEPPQLQLKDTRFFKKFISEDFEPTLRLDLAPGLSWLARRAVQMAILEGTIVIDPIAAVNELYGVNMMTNMWLNGGFSESAGAPRDANGELLKDAHSGDATTSKDVVAPDHPPKQRPVSALVSFARDAKLMKPEKVNEEDNHITPPMSREEARAQTARDLESRASHDSSRHSHDSRTSSSNNVSPPMATISACALCGESRNHSLVYARLHYLRTAHAAAGETGESGEAGPNTSALTAGKGYPLCGYCLVRVRAVCDYLTFLRSVKDGVWKVDGVASENKVWAECIRLKERMFWARVGGGFL</sequence>
<evidence type="ECO:0000256" key="1">
    <source>
        <dbReference type="ARBA" id="ARBA00023054"/>
    </source>
</evidence>
<evidence type="ECO:0000259" key="3">
    <source>
        <dbReference type="Pfam" id="PF06428"/>
    </source>
</evidence>
<feature type="compositionally biased region" description="Polar residues" evidence="2">
    <location>
        <begin position="384"/>
        <end position="397"/>
    </location>
</feature>
<feature type="domain" description="GDP/GTP exchange factor Sec2 N-terminal" evidence="3">
    <location>
        <begin position="75"/>
        <end position="201"/>
    </location>
</feature>
<organism evidence="4 5">
    <name type="scientific">Yarrowia lipolytica</name>
    <name type="common">Candida lipolytica</name>
    <dbReference type="NCBI Taxonomy" id="4952"/>
    <lineage>
        <taxon>Eukaryota</taxon>
        <taxon>Fungi</taxon>
        <taxon>Dikarya</taxon>
        <taxon>Ascomycota</taxon>
        <taxon>Saccharomycotina</taxon>
        <taxon>Dipodascomycetes</taxon>
        <taxon>Dipodascales</taxon>
        <taxon>Dipodascales incertae sedis</taxon>
        <taxon>Yarrowia</taxon>
    </lineage>
</organism>
<dbReference type="Proteomes" id="UP000182444">
    <property type="component" value="Chromosome 1F"/>
</dbReference>
<dbReference type="CDD" id="cd21044">
    <property type="entry name" value="Rab11BD_RAB3IP_like"/>
    <property type="match status" value="1"/>
</dbReference>
<protein>
    <recommendedName>
        <fullName evidence="3">GDP/GTP exchange factor Sec2 N-terminal domain-containing protein</fullName>
    </recommendedName>
</protein>
<feature type="region of interest" description="Disordered" evidence="2">
    <location>
        <begin position="196"/>
        <end position="308"/>
    </location>
</feature>
<feature type="compositionally biased region" description="Polar residues" evidence="2">
    <location>
        <begin position="256"/>
        <end position="271"/>
    </location>
</feature>
<dbReference type="RefSeq" id="XP_505944.2">
    <property type="nucleotide sequence ID" value="XM_505944.3"/>
</dbReference>
<dbReference type="Pfam" id="PF25555">
    <property type="entry name" value="RAB3A-like_C"/>
    <property type="match status" value="1"/>
</dbReference>
<proteinExistence type="predicted"/>
<feature type="compositionally biased region" description="Low complexity" evidence="2">
    <location>
        <begin position="340"/>
        <end position="363"/>
    </location>
</feature>
<dbReference type="EMBL" id="CP017558">
    <property type="protein sequence ID" value="AOW07780.1"/>
    <property type="molecule type" value="Genomic_DNA"/>
</dbReference>
<dbReference type="SUPFAM" id="SSF144284">
    <property type="entry name" value="Sec2 N-terminal region"/>
    <property type="match status" value="1"/>
</dbReference>
<feature type="region of interest" description="Disordered" evidence="2">
    <location>
        <begin position="483"/>
        <end position="583"/>
    </location>
</feature>
<dbReference type="PANTHER" id="PTHR14430">
    <property type="entry name" value="RABIN3-RELATED"/>
    <property type="match status" value="1"/>
</dbReference>
<accession>A0A1D8NQ71</accession>
<evidence type="ECO:0000256" key="2">
    <source>
        <dbReference type="SAM" id="MobiDB-lite"/>
    </source>
</evidence>
<dbReference type="InterPro" id="IPR009449">
    <property type="entry name" value="Sec2_N"/>
</dbReference>
<dbReference type="AlphaFoldDB" id="A0A1D8NQ71"/>
<feature type="region of interest" description="Disordered" evidence="2">
    <location>
        <begin position="56"/>
        <end position="78"/>
    </location>
</feature>
<feature type="compositionally biased region" description="Basic and acidic residues" evidence="2">
    <location>
        <begin position="525"/>
        <end position="575"/>
    </location>
</feature>
<dbReference type="GO" id="GO:0005085">
    <property type="term" value="F:guanyl-nucleotide exchange factor activity"/>
    <property type="evidence" value="ECO:0007669"/>
    <property type="project" value="InterPro"/>
</dbReference>
<keyword evidence="1" id="KW-0175">Coiled coil</keyword>
<name>A0A1D8NQ71_YARLL</name>
<dbReference type="GeneID" id="2907884"/>